<comment type="caution">
    <text evidence="1">The sequence shown here is derived from an EMBL/GenBank/DDBJ whole genome shotgun (WGS) entry which is preliminary data.</text>
</comment>
<proteinExistence type="predicted"/>
<name>A0A426YV98_ENSVE</name>
<accession>A0A426YV98</accession>
<reference evidence="1 2" key="1">
    <citation type="journal article" date="2014" name="Agronomy (Basel)">
        <title>A Draft Genome Sequence for Ensete ventricosum, the Drought-Tolerant Tree Against Hunger.</title>
        <authorList>
            <person name="Harrison J."/>
            <person name="Moore K.A."/>
            <person name="Paszkiewicz K."/>
            <person name="Jones T."/>
            <person name="Grant M."/>
            <person name="Ambacheew D."/>
            <person name="Muzemil S."/>
            <person name="Studholme D.J."/>
        </authorList>
    </citation>
    <scope>NUCLEOTIDE SEQUENCE [LARGE SCALE GENOMIC DNA]</scope>
</reference>
<sequence>MNDPSPFLISPLEELNFLMVLGHRSEVIIKEVFKHHDLILAKSWKSPEIWCIAHGQALCKGSLVTRGSLPRLGLPPAGVAGYSDDHLWPRAPVGAAAYGPGGRVQSRRRSPTAMLPIGSASYEHDAHGGDACGHGACSQG</sequence>
<evidence type="ECO:0000313" key="2">
    <source>
        <dbReference type="Proteomes" id="UP000287651"/>
    </source>
</evidence>
<organism evidence="1 2">
    <name type="scientific">Ensete ventricosum</name>
    <name type="common">Abyssinian banana</name>
    <name type="synonym">Musa ensete</name>
    <dbReference type="NCBI Taxonomy" id="4639"/>
    <lineage>
        <taxon>Eukaryota</taxon>
        <taxon>Viridiplantae</taxon>
        <taxon>Streptophyta</taxon>
        <taxon>Embryophyta</taxon>
        <taxon>Tracheophyta</taxon>
        <taxon>Spermatophyta</taxon>
        <taxon>Magnoliopsida</taxon>
        <taxon>Liliopsida</taxon>
        <taxon>Zingiberales</taxon>
        <taxon>Musaceae</taxon>
        <taxon>Ensete</taxon>
    </lineage>
</organism>
<protein>
    <submittedName>
        <fullName evidence="1">Uncharacterized protein</fullName>
    </submittedName>
</protein>
<gene>
    <name evidence="1" type="ORF">B296_00017637</name>
</gene>
<evidence type="ECO:0000313" key="1">
    <source>
        <dbReference type="EMBL" id="RRT55670.1"/>
    </source>
</evidence>
<dbReference type="Proteomes" id="UP000287651">
    <property type="component" value="Unassembled WGS sequence"/>
</dbReference>
<dbReference type="EMBL" id="AMZH03009976">
    <property type="protein sequence ID" value="RRT55670.1"/>
    <property type="molecule type" value="Genomic_DNA"/>
</dbReference>
<dbReference type="AlphaFoldDB" id="A0A426YV98"/>